<dbReference type="Proteomes" id="UP000582659">
    <property type="component" value="Unassembled WGS sequence"/>
</dbReference>
<dbReference type="SMR" id="A0A811LXE0"/>
<evidence type="ECO:0000259" key="8">
    <source>
        <dbReference type="Pfam" id="PF01431"/>
    </source>
</evidence>
<comment type="cofactor">
    <cofactor evidence="1">
        <name>Zn(2+)</name>
        <dbReference type="ChEBI" id="CHEBI:29105"/>
    </cofactor>
</comment>
<dbReference type="EMBL" id="CAJFDI010000005">
    <property type="protein sequence ID" value="CAD5231953.1"/>
    <property type="molecule type" value="Genomic_DNA"/>
</dbReference>
<dbReference type="EMBL" id="CAJFCV020000005">
    <property type="protein sequence ID" value="CAG9123584.1"/>
    <property type="molecule type" value="Genomic_DNA"/>
</dbReference>
<evidence type="ECO:0000313" key="10">
    <source>
        <dbReference type="EMBL" id="CAD5231953.1"/>
    </source>
</evidence>
<sequence length="792" mass="89652">MGKTGLLVLILTVCVALLGITITNLVFTLIDHFKPEPQSEILKSNRPRATGDISKKPEFADAAKRLLAGLDFTQDPCDDFYAFTCNKYLESAKIPAGASRIGTYDDGQDIVDRKIVQILDSIDPKSESETVKLVKRVYDSCVKNAEKSEGDKSKELEQELKAKIGGFPMFTKKWNSNTDLLKVAAEWLQNDNLQTFISHEVTADFRNVEKIALFLGGPKLNQPLDFYLKSTFQSKLLKYKEGLIDLLKKFAKSIGYKGEVDYEKEVSEMITLEIKLAMNVVPDDLLTNQKFGYNPFNVSEFRESFDKLGSFVDGLKFESNDYNLIVTQPRYYEALNTLIKLNTVNESTWYNYLGLKYLMHFKDFINGEVGEQVDLILAVTRHPKEAVSTDDKIECMDTIRDLMPYGPGFIYVRSIGAENRKKIVDDIRLQAELVIDSFLENVATIKFMEDSVKEITEKANEIRKNLNLGYPAFFEGAMNETNADNAELDEYHKQYIDDFDKIEKDKSYFEILRALSKAYQKTERLGRVGKTADRSDFQASPATVNAWYAPEYNSITIPFATLNPPYYNYGYPQAYNYGGQGGTLGHELTHAFDSMGVQYDPSGTLSRNCTLEYCTWLRPKSVDGFLDMAQCVISQYSEQCCPLETGNVHCANGELTQGENIADIGGQLASFNAYRTWISKYNNGAEEEGLPGLDDFTSNQIFWISYGFSWCMKQKEESLVNQMLTNEHAPGKCRVNQVMQDIPQFAKDFGCKRGQTLFPPAEKRCKVWTGGQPKYSTLQTGVKLSLLKLTEE</sequence>
<dbReference type="CDD" id="cd08662">
    <property type="entry name" value="M13"/>
    <property type="match status" value="1"/>
</dbReference>
<keyword evidence="6" id="KW-0862">Zinc</keyword>
<dbReference type="OrthoDB" id="6475849at2759"/>
<feature type="domain" description="Peptidase M13 N-terminal" evidence="9">
    <location>
        <begin position="76"/>
        <end position="466"/>
    </location>
</feature>
<gene>
    <name evidence="10" type="ORF">BXYJ_LOCUS12044</name>
</gene>
<dbReference type="Pfam" id="PF05649">
    <property type="entry name" value="Peptidase_M13_N"/>
    <property type="match status" value="1"/>
</dbReference>
<dbReference type="InterPro" id="IPR008753">
    <property type="entry name" value="Peptidase_M13_N"/>
</dbReference>
<accession>A0A811LXE0</accession>
<reference evidence="10" key="1">
    <citation type="submission" date="2020-09" db="EMBL/GenBank/DDBJ databases">
        <authorList>
            <person name="Kikuchi T."/>
        </authorList>
    </citation>
    <scope>NUCLEOTIDE SEQUENCE</scope>
    <source>
        <strain evidence="10">Ka4C1</strain>
    </source>
</reference>
<evidence type="ECO:0000256" key="4">
    <source>
        <dbReference type="ARBA" id="ARBA00022723"/>
    </source>
</evidence>
<evidence type="ECO:0000256" key="2">
    <source>
        <dbReference type="ARBA" id="ARBA00007357"/>
    </source>
</evidence>
<dbReference type="PANTHER" id="PTHR11733:SF188">
    <property type="entry name" value="NEPRILYSIN"/>
    <property type="match status" value="1"/>
</dbReference>
<keyword evidence="4" id="KW-0479">Metal-binding</keyword>
<dbReference type="SUPFAM" id="SSF55486">
    <property type="entry name" value="Metalloproteases ('zincins'), catalytic domain"/>
    <property type="match status" value="1"/>
</dbReference>
<dbReference type="PANTHER" id="PTHR11733">
    <property type="entry name" value="ZINC METALLOPROTEASE FAMILY M13 NEPRILYSIN-RELATED"/>
    <property type="match status" value="1"/>
</dbReference>
<evidence type="ECO:0000256" key="3">
    <source>
        <dbReference type="ARBA" id="ARBA00022670"/>
    </source>
</evidence>
<dbReference type="InterPro" id="IPR018497">
    <property type="entry name" value="Peptidase_M13_C"/>
</dbReference>
<name>A0A811LXE0_BURXY</name>
<dbReference type="Gene3D" id="1.10.1380.10">
    <property type="entry name" value="Neutral endopeptidase , domain2"/>
    <property type="match status" value="1"/>
</dbReference>
<dbReference type="Pfam" id="PF01431">
    <property type="entry name" value="Peptidase_M13"/>
    <property type="match status" value="1"/>
</dbReference>
<evidence type="ECO:0000256" key="6">
    <source>
        <dbReference type="ARBA" id="ARBA00022833"/>
    </source>
</evidence>
<dbReference type="AlphaFoldDB" id="A0A811LXE0"/>
<dbReference type="PRINTS" id="PR00786">
    <property type="entry name" value="NEPRILYSIN"/>
</dbReference>
<evidence type="ECO:0000259" key="9">
    <source>
        <dbReference type="Pfam" id="PF05649"/>
    </source>
</evidence>
<keyword evidence="3" id="KW-0645">Protease</keyword>
<dbReference type="InterPro" id="IPR042089">
    <property type="entry name" value="Peptidase_M13_dom_2"/>
</dbReference>
<dbReference type="Proteomes" id="UP000659654">
    <property type="component" value="Unassembled WGS sequence"/>
</dbReference>
<dbReference type="Gene3D" id="3.40.390.10">
    <property type="entry name" value="Collagenase (Catalytic Domain)"/>
    <property type="match status" value="1"/>
</dbReference>
<evidence type="ECO:0000256" key="7">
    <source>
        <dbReference type="ARBA" id="ARBA00023049"/>
    </source>
</evidence>
<dbReference type="InterPro" id="IPR000718">
    <property type="entry name" value="Peptidase_M13"/>
</dbReference>
<proteinExistence type="inferred from homology"/>
<dbReference type="GO" id="GO:0046872">
    <property type="term" value="F:metal ion binding"/>
    <property type="evidence" value="ECO:0007669"/>
    <property type="project" value="UniProtKB-KW"/>
</dbReference>
<keyword evidence="5" id="KW-0378">Hydrolase</keyword>
<dbReference type="PROSITE" id="PS51885">
    <property type="entry name" value="NEPRILYSIN"/>
    <property type="match status" value="1"/>
</dbReference>
<dbReference type="InterPro" id="IPR024079">
    <property type="entry name" value="MetalloPept_cat_dom_sf"/>
</dbReference>
<dbReference type="GO" id="GO:0005886">
    <property type="term" value="C:plasma membrane"/>
    <property type="evidence" value="ECO:0007669"/>
    <property type="project" value="TreeGrafter"/>
</dbReference>
<organism evidence="10 11">
    <name type="scientific">Bursaphelenchus xylophilus</name>
    <name type="common">Pinewood nematode worm</name>
    <name type="synonym">Aphelenchoides xylophilus</name>
    <dbReference type="NCBI Taxonomy" id="6326"/>
    <lineage>
        <taxon>Eukaryota</taxon>
        <taxon>Metazoa</taxon>
        <taxon>Ecdysozoa</taxon>
        <taxon>Nematoda</taxon>
        <taxon>Chromadorea</taxon>
        <taxon>Rhabditida</taxon>
        <taxon>Tylenchina</taxon>
        <taxon>Tylenchomorpha</taxon>
        <taxon>Aphelenchoidea</taxon>
        <taxon>Aphelenchoididae</taxon>
        <taxon>Bursaphelenchus</taxon>
    </lineage>
</organism>
<dbReference type="GO" id="GO:0004222">
    <property type="term" value="F:metalloendopeptidase activity"/>
    <property type="evidence" value="ECO:0007669"/>
    <property type="project" value="InterPro"/>
</dbReference>
<keyword evidence="7" id="KW-0482">Metalloprotease</keyword>
<comment type="similarity">
    <text evidence="2">Belongs to the peptidase M13 family.</text>
</comment>
<evidence type="ECO:0000256" key="5">
    <source>
        <dbReference type="ARBA" id="ARBA00022801"/>
    </source>
</evidence>
<keyword evidence="11" id="KW-1185">Reference proteome</keyword>
<evidence type="ECO:0000313" key="11">
    <source>
        <dbReference type="Proteomes" id="UP000659654"/>
    </source>
</evidence>
<protein>
    <submittedName>
        <fullName evidence="10">(pine wood nematode) hypothetical protein</fullName>
    </submittedName>
</protein>
<dbReference type="GO" id="GO:0016485">
    <property type="term" value="P:protein processing"/>
    <property type="evidence" value="ECO:0007669"/>
    <property type="project" value="TreeGrafter"/>
</dbReference>
<feature type="domain" description="Peptidase M13 C-terminal" evidence="8">
    <location>
        <begin position="545"/>
        <end position="765"/>
    </location>
</feature>
<evidence type="ECO:0000256" key="1">
    <source>
        <dbReference type="ARBA" id="ARBA00001947"/>
    </source>
</evidence>
<comment type="caution">
    <text evidence="10">The sequence shown here is derived from an EMBL/GenBank/DDBJ whole genome shotgun (WGS) entry which is preliminary data.</text>
</comment>